<dbReference type="OrthoDB" id="9791898at2"/>
<reference evidence="3 4" key="1">
    <citation type="submission" date="2019-03" db="EMBL/GenBank/DDBJ databases">
        <title>Comparative insights into the high quality Complete genome sequence of highly metal resistant Cupriavidus metallidurans strain BS1 isolated from a gold-copper mine.</title>
        <authorList>
            <person name="Mazhar H.S."/>
            <person name="Rensing C."/>
        </authorList>
    </citation>
    <scope>NUCLEOTIDE SEQUENCE [LARGE SCALE GENOMIC DNA]</scope>
    <source>
        <strain evidence="3 4">BS1</strain>
        <plasmid evidence="3 4">p1</plasmid>
    </source>
</reference>
<evidence type="ECO:0000313" key="4">
    <source>
        <dbReference type="Proteomes" id="UP000253772"/>
    </source>
</evidence>
<dbReference type="EMBL" id="CP037902">
    <property type="protein sequence ID" value="QBP14417.1"/>
    <property type="molecule type" value="Genomic_DNA"/>
</dbReference>
<evidence type="ECO:0000256" key="1">
    <source>
        <dbReference type="SAM" id="MobiDB-lite"/>
    </source>
</evidence>
<sequence>MGGPVVLVDFENVQAIDFGRLAPDTRIAVFAGELQRKVPIEVAMGLQEMGERARWVRSSGTGPNALDFHIAFELGRMAQAGEQGPVVVLSRDKGFDPLLDWLRTQHGIPASRVTTIAEAFGYTPDAPYAPQAAEPIVVDFGAVTPAPRPTQPALQSNGMHVAEPHFMRSLQAEASSVVPRSVPQAVPVPASKAPAKPDGAKAAKPAGGTTRECTAEKAREILSRSRKAARPRRRATLAKHIHSMFRPATLADREVESIIKALLAKKWISESQGAITYNF</sequence>
<dbReference type="Proteomes" id="UP000253772">
    <property type="component" value="Plasmid p1"/>
</dbReference>
<organism evidence="3 4">
    <name type="scientific">Cupriavidus metallidurans</name>
    <dbReference type="NCBI Taxonomy" id="119219"/>
    <lineage>
        <taxon>Bacteria</taxon>
        <taxon>Pseudomonadati</taxon>
        <taxon>Pseudomonadota</taxon>
        <taxon>Betaproteobacteria</taxon>
        <taxon>Burkholderiales</taxon>
        <taxon>Burkholderiaceae</taxon>
        <taxon>Cupriavidus</taxon>
    </lineage>
</organism>
<feature type="domain" description="PIN-like" evidence="2">
    <location>
        <begin position="7"/>
        <end position="104"/>
    </location>
</feature>
<evidence type="ECO:0000313" key="3">
    <source>
        <dbReference type="EMBL" id="QBP14417.1"/>
    </source>
</evidence>
<dbReference type="RefSeq" id="WP_017513230.1">
    <property type="nucleotide sequence ID" value="NZ_CP037902.1"/>
</dbReference>
<keyword evidence="3" id="KW-0614">Plasmid</keyword>
<dbReference type="Pfam" id="PF18475">
    <property type="entry name" value="PIN7"/>
    <property type="match status" value="1"/>
</dbReference>
<evidence type="ECO:0000259" key="2">
    <source>
        <dbReference type="Pfam" id="PF18475"/>
    </source>
</evidence>
<dbReference type="AlphaFoldDB" id="A0A482J4B4"/>
<protein>
    <recommendedName>
        <fullName evidence="2">PIN-like domain-containing protein</fullName>
    </recommendedName>
</protein>
<name>A0A482J4B4_9BURK</name>
<dbReference type="InterPro" id="IPR041494">
    <property type="entry name" value="PIN7"/>
</dbReference>
<geneLocation type="plasmid" evidence="3">
    <name>p1</name>
</geneLocation>
<feature type="compositionally biased region" description="Low complexity" evidence="1">
    <location>
        <begin position="188"/>
        <end position="208"/>
    </location>
</feature>
<gene>
    <name evidence="3" type="ORF">DDF84_032370</name>
</gene>
<feature type="region of interest" description="Disordered" evidence="1">
    <location>
        <begin position="188"/>
        <end position="215"/>
    </location>
</feature>
<proteinExistence type="predicted"/>
<accession>A0A482J4B4</accession>